<dbReference type="SUPFAM" id="SSF74650">
    <property type="entry name" value="Galactose mutarotase-like"/>
    <property type="match status" value="1"/>
</dbReference>
<dbReference type="PANTHER" id="PTHR30504:SF3">
    <property type="entry name" value="GLUCANS BIOSYNTHESIS PROTEIN D"/>
    <property type="match status" value="1"/>
</dbReference>
<dbReference type="InterPro" id="IPR014438">
    <property type="entry name" value="Glucan_biosyn_MdoG/MdoD"/>
</dbReference>
<feature type="chain" id="PRO_5046201901" evidence="6">
    <location>
        <begin position="23"/>
        <end position="516"/>
    </location>
</feature>
<comment type="similarity">
    <text evidence="3">Belongs to the OpgD/OpgG family.</text>
</comment>
<comment type="caution">
    <text evidence="8">The sequence shown here is derived from an EMBL/GenBank/DDBJ whole genome shotgun (WGS) entry which is preliminary data.</text>
</comment>
<dbReference type="InterPro" id="IPR014756">
    <property type="entry name" value="Ig_E-set"/>
</dbReference>
<dbReference type="InterPro" id="IPR013783">
    <property type="entry name" value="Ig-like_fold"/>
</dbReference>
<dbReference type="Pfam" id="PF04349">
    <property type="entry name" value="MdoG"/>
    <property type="match status" value="1"/>
</dbReference>
<keyword evidence="4 6" id="KW-0732">Signal</keyword>
<dbReference type="InterPro" id="IPR007444">
    <property type="entry name" value="Glucan_biosyn_MdoG_C"/>
</dbReference>
<proteinExistence type="inferred from homology"/>
<evidence type="ECO:0000256" key="2">
    <source>
        <dbReference type="ARBA" id="ARBA00005001"/>
    </source>
</evidence>
<dbReference type="PIRSF" id="PIRSF006281">
    <property type="entry name" value="MdoG"/>
    <property type="match status" value="1"/>
</dbReference>
<dbReference type="EMBL" id="JBHRUG010000002">
    <property type="protein sequence ID" value="MFC3282277.1"/>
    <property type="molecule type" value="Genomic_DNA"/>
</dbReference>
<accession>A0ABV7LID5</accession>
<reference evidence="9" key="1">
    <citation type="journal article" date="2019" name="Int. J. Syst. Evol. Microbiol.">
        <title>The Global Catalogue of Microorganisms (GCM) 10K type strain sequencing project: providing services to taxonomists for standard genome sequencing and annotation.</title>
        <authorList>
            <consortium name="The Broad Institute Genomics Platform"/>
            <consortium name="The Broad Institute Genome Sequencing Center for Infectious Disease"/>
            <person name="Wu L."/>
            <person name="Ma J."/>
        </authorList>
    </citation>
    <scope>NUCLEOTIDE SEQUENCE [LARGE SCALE GENOMIC DNA]</scope>
    <source>
        <strain evidence="9">CECT 7698</strain>
    </source>
</reference>
<name>A0ABV7LID5_9GAMM</name>
<dbReference type="InterPro" id="IPR014718">
    <property type="entry name" value="GH-type_carb-bd"/>
</dbReference>
<keyword evidence="5" id="KW-0574">Periplasm</keyword>
<sequence length="516" mass="58629">MRSARQLAIALSMAFFAPLSWAQSNATLPSVFAEVTDQARELAASPYQDRSIPLPDALKGLDNATYRSIHFRGDQALWRNNGLFSVQLFHPGFLFDKPVRIHLVEDGEVHPLPFRKDLFTYKDGAAPLADQDLSDIGFAGFRLHYPLNREDYQDEFLVFRGATYFRMIGRDQGYGLSARGLAINTASPDGEEFPAFREFWLFKPEPGATTMHVVALLDSPSVAGAYRFAITPGERATVNVEARLFARQDIDKLGIAPLTSMFVHGDANPYRADDYRPRVHSSEGLLMHTSADEWIWRPLSNPQELRISRLQDENPEGFGLVQRKRDFENYLDMHLNFERQPSQWVTPLDDWGPGGVELVEIPSNSETNDNIVAYWVPGQPLQAGEERTYRYRTSTFDARLPQQTLASVVRTRQGWGGVPGENEPPPRSYRQFIVDFRGGELSSLDASHPVEAQLTASTGETRQLRVRQLPDNKTWRASFHLRPDGEKPSDFRLFLSLRGEPLTETWNYVWNPNELR</sequence>
<dbReference type="RefSeq" id="WP_386770869.1">
    <property type="nucleotide sequence ID" value="NZ_JBHRUG010000002.1"/>
</dbReference>
<evidence type="ECO:0000313" key="8">
    <source>
        <dbReference type="EMBL" id="MFC3282277.1"/>
    </source>
</evidence>
<evidence type="ECO:0000259" key="7">
    <source>
        <dbReference type="Pfam" id="PF04349"/>
    </source>
</evidence>
<keyword evidence="9" id="KW-1185">Reference proteome</keyword>
<organism evidence="8 9">
    <name type="scientific">Litchfieldella rifensis</name>
    <dbReference type="NCBI Taxonomy" id="762643"/>
    <lineage>
        <taxon>Bacteria</taxon>
        <taxon>Pseudomonadati</taxon>
        <taxon>Pseudomonadota</taxon>
        <taxon>Gammaproteobacteria</taxon>
        <taxon>Oceanospirillales</taxon>
        <taxon>Halomonadaceae</taxon>
        <taxon>Litchfieldella</taxon>
    </lineage>
</organism>
<comment type="subcellular location">
    <subcellularLocation>
        <location evidence="1">Periplasm</location>
    </subcellularLocation>
</comment>
<feature type="signal peptide" evidence="6">
    <location>
        <begin position="1"/>
        <end position="22"/>
    </location>
</feature>
<evidence type="ECO:0000256" key="1">
    <source>
        <dbReference type="ARBA" id="ARBA00004418"/>
    </source>
</evidence>
<protein>
    <submittedName>
        <fullName evidence="8">Glucan biosynthesis protein</fullName>
    </submittedName>
</protein>
<dbReference type="InterPro" id="IPR011013">
    <property type="entry name" value="Gal_mutarotase_sf_dom"/>
</dbReference>
<evidence type="ECO:0000256" key="5">
    <source>
        <dbReference type="ARBA" id="ARBA00022764"/>
    </source>
</evidence>
<dbReference type="PANTHER" id="PTHR30504">
    <property type="entry name" value="GLUCANS BIOSYNTHESIS PROTEIN"/>
    <property type="match status" value="1"/>
</dbReference>
<dbReference type="Proteomes" id="UP001595579">
    <property type="component" value="Unassembled WGS sequence"/>
</dbReference>
<dbReference type="Gene3D" id="2.70.98.10">
    <property type="match status" value="1"/>
</dbReference>
<comment type="pathway">
    <text evidence="2">Glycan metabolism; osmoregulated periplasmic glucan (OPG) biosynthesis.</text>
</comment>
<feature type="domain" description="Glucan biosynthesis periplasmic MdoG C-terminal" evidence="7">
    <location>
        <begin position="32"/>
        <end position="510"/>
    </location>
</feature>
<dbReference type="SUPFAM" id="SSF81296">
    <property type="entry name" value="E set domains"/>
    <property type="match status" value="1"/>
</dbReference>
<evidence type="ECO:0000313" key="9">
    <source>
        <dbReference type="Proteomes" id="UP001595579"/>
    </source>
</evidence>
<evidence type="ECO:0000256" key="3">
    <source>
        <dbReference type="ARBA" id="ARBA00009284"/>
    </source>
</evidence>
<gene>
    <name evidence="8" type="ORF">ACFOEV_01465</name>
</gene>
<evidence type="ECO:0000256" key="4">
    <source>
        <dbReference type="ARBA" id="ARBA00022729"/>
    </source>
</evidence>
<evidence type="ECO:0000256" key="6">
    <source>
        <dbReference type="SAM" id="SignalP"/>
    </source>
</evidence>
<dbReference type="Gene3D" id="2.60.40.10">
    <property type="entry name" value="Immunoglobulins"/>
    <property type="match status" value="1"/>
</dbReference>